<dbReference type="AlphaFoldDB" id="A0A6J8EPU7"/>
<protein>
    <recommendedName>
        <fullName evidence="1">Novel STAND NTPase 3 domain-containing protein</fullName>
    </recommendedName>
</protein>
<dbReference type="EMBL" id="CACVKT020009609">
    <property type="protein sequence ID" value="CAC5422510.1"/>
    <property type="molecule type" value="Genomic_DNA"/>
</dbReference>
<evidence type="ECO:0000259" key="1">
    <source>
        <dbReference type="Pfam" id="PF20720"/>
    </source>
</evidence>
<name>A0A6J8EPU7_MYTCO</name>
<proteinExistence type="predicted"/>
<keyword evidence="3" id="KW-1185">Reference proteome</keyword>
<organism evidence="2 3">
    <name type="scientific">Mytilus coruscus</name>
    <name type="common">Sea mussel</name>
    <dbReference type="NCBI Taxonomy" id="42192"/>
    <lineage>
        <taxon>Eukaryota</taxon>
        <taxon>Metazoa</taxon>
        <taxon>Spiralia</taxon>
        <taxon>Lophotrochozoa</taxon>
        <taxon>Mollusca</taxon>
        <taxon>Bivalvia</taxon>
        <taxon>Autobranchia</taxon>
        <taxon>Pteriomorphia</taxon>
        <taxon>Mytilida</taxon>
        <taxon>Mytiloidea</taxon>
        <taxon>Mytilidae</taxon>
        <taxon>Mytilinae</taxon>
        <taxon>Mytilus</taxon>
    </lineage>
</organism>
<dbReference type="InterPro" id="IPR049050">
    <property type="entry name" value="nSTAND3"/>
</dbReference>
<evidence type="ECO:0000313" key="3">
    <source>
        <dbReference type="Proteomes" id="UP000507470"/>
    </source>
</evidence>
<dbReference type="Pfam" id="PF20720">
    <property type="entry name" value="nSTAND3"/>
    <property type="match status" value="1"/>
</dbReference>
<gene>
    <name evidence="2" type="ORF">MCOR_54556</name>
</gene>
<accession>A0A6J8EPU7</accession>
<sequence length="169" mass="19461">MRRLGVILLHCVQNFKKTGQRNLKRWLKQEPQSSYTKNARHKNIIVITGSTGADESAIAYYAAFRLQKESGYQIIPVIQPVDIINYHVPGTKQVFIIDDFIGKNTIDEKDVGLWEKNGALLNIIFSNDDDTKLILTGRTYVWQPEQYTFFDLSAYTCDLLSDQTKRDEI</sequence>
<dbReference type="Proteomes" id="UP000507470">
    <property type="component" value="Unassembled WGS sequence"/>
</dbReference>
<feature type="domain" description="Novel STAND NTPase 3" evidence="1">
    <location>
        <begin position="40"/>
        <end position="148"/>
    </location>
</feature>
<reference evidence="2 3" key="1">
    <citation type="submission" date="2020-06" db="EMBL/GenBank/DDBJ databases">
        <authorList>
            <person name="Li R."/>
            <person name="Bekaert M."/>
        </authorList>
    </citation>
    <scope>NUCLEOTIDE SEQUENCE [LARGE SCALE GENOMIC DNA]</scope>
    <source>
        <strain evidence="3">wild</strain>
    </source>
</reference>
<evidence type="ECO:0000313" key="2">
    <source>
        <dbReference type="EMBL" id="CAC5422510.1"/>
    </source>
</evidence>